<evidence type="ECO:0000259" key="1">
    <source>
        <dbReference type="Pfam" id="PF04784"/>
    </source>
</evidence>
<dbReference type="PANTHER" id="PTHR46361">
    <property type="entry name" value="ELECTRON CARRIER/ PROTEIN DISULFIDE OXIDOREDUCTASE"/>
    <property type="match status" value="1"/>
</dbReference>
<protein>
    <recommendedName>
        <fullName evidence="1">DUF547 domain-containing protein</fullName>
    </recommendedName>
</protein>
<evidence type="ECO:0000313" key="3">
    <source>
        <dbReference type="Proteomes" id="UP001178507"/>
    </source>
</evidence>
<accession>A0AA36IW65</accession>
<feature type="domain" description="DUF547" evidence="1">
    <location>
        <begin position="422"/>
        <end position="491"/>
    </location>
</feature>
<comment type="caution">
    <text evidence="2">The sequence shown here is derived from an EMBL/GenBank/DDBJ whole genome shotgun (WGS) entry which is preliminary data.</text>
</comment>
<dbReference type="Proteomes" id="UP001178507">
    <property type="component" value="Unassembled WGS sequence"/>
</dbReference>
<feature type="non-terminal residue" evidence="2">
    <location>
        <position position="668"/>
    </location>
</feature>
<proteinExistence type="predicted"/>
<organism evidence="2 3">
    <name type="scientific">Effrenium voratum</name>
    <dbReference type="NCBI Taxonomy" id="2562239"/>
    <lineage>
        <taxon>Eukaryota</taxon>
        <taxon>Sar</taxon>
        <taxon>Alveolata</taxon>
        <taxon>Dinophyceae</taxon>
        <taxon>Suessiales</taxon>
        <taxon>Symbiodiniaceae</taxon>
        <taxon>Effrenium</taxon>
    </lineage>
</organism>
<dbReference type="InterPro" id="IPR006869">
    <property type="entry name" value="DUF547"/>
</dbReference>
<name>A0AA36IW65_9DINO</name>
<dbReference type="EMBL" id="CAUJNA010002899">
    <property type="protein sequence ID" value="CAJ1394634.1"/>
    <property type="molecule type" value="Genomic_DNA"/>
</dbReference>
<dbReference type="Gene3D" id="2.30.29.30">
    <property type="entry name" value="Pleckstrin-homology domain (PH domain)/Phosphotyrosine-binding domain (PTB)"/>
    <property type="match status" value="1"/>
</dbReference>
<reference evidence="2" key="1">
    <citation type="submission" date="2023-08" db="EMBL/GenBank/DDBJ databases">
        <authorList>
            <person name="Chen Y."/>
            <person name="Shah S."/>
            <person name="Dougan E. K."/>
            <person name="Thang M."/>
            <person name="Chan C."/>
        </authorList>
    </citation>
    <scope>NUCLEOTIDE SEQUENCE</scope>
</reference>
<gene>
    <name evidence="2" type="ORF">EVOR1521_LOCUS19246</name>
</gene>
<dbReference type="AlphaFoldDB" id="A0AA36IW65"/>
<dbReference type="PANTHER" id="PTHR46361:SF3">
    <property type="entry name" value="ELECTRON CARRIER_ PROTEIN DISULFIDE OXIDOREDUCTASE"/>
    <property type="match status" value="1"/>
</dbReference>
<evidence type="ECO:0000313" key="2">
    <source>
        <dbReference type="EMBL" id="CAJ1394634.1"/>
    </source>
</evidence>
<sequence>MFGWPSWRHVLLQGSGQKIGARRVGRRGESGRYTCCAVKTLEQFRAVVVDHLSQDDSKLRVGRRGESGRYTCCAVKTLEQFRAVVVDHLSQDDSKLRNVVLQAAAGAMTPEPGETDDPSPVEPALQVSSPVRLARKVTHRAGAIGLRRQWPKMPPRFFVAADSTVCGLAFAHARQGRVSVVKEALVGSVHFEGRICEELLRLSSDGVLRCFTPYDCEKPRISIQAAEILQVQELPGQFLGRFLLWQVSTFLKVFVFCCADSEERETWISNLQRLMATEQNTDETRLPLEQSPREVATPKTPATWRSSRSNPVDVFSFSNAKKAAGRVAGGARNGLRAITGGQRVPSKEAMLLMDSTRARRWGHRRRLVLNDRILTSAPKEPLGPEIAACLLQKALSLGDAPAASDVMSFLDATCLFKAISFTKWSEADQLAFWVNTYHCILLHGFLIFGTPQTKSEMSNFRNRVSYLLGNRPMSLREIEVAILKVPKMDPQAARQARVRARQLMGFFGLCWRKPRTRSDRSPGPASPISCPSDSEPAVCLPKMPLPKVSWATGPNPCLYLGGPPESWLPPKQDLRVVMTLNRGTLSCLSGIPVLDGALLDEQLDQIAHQFVSTFVEVQLRDGVPDRATLPVGCRAILQEFRDDGNLLLSFIWKFMSKESPPLPERKVQ</sequence>
<dbReference type="InterPro" id="IPR011993">
    <property type="entry name" value="PH-like_dom_sf"/>
</dbReference>
<dbReference type="SUPFAM" id="SSF50729">
    <property type="entry name" value="PH domain-like"/>
    <property type="match status" value="1"/>
</dbReference>
<keyword evidence="3" id="KW-1185">Reference proteome</keyword>
<dbReference type="Pfam" id="PF04784">
    <property type="entry name" value="DUF547"/>
    <property type="match status" value="1"/>
</dbReference>